<feature type="domain" description="Thiamine pyrophosphate enzyme N-terminal TPP-binding" evidence="8">
    <location>
        <begin position="15"/>
        <end position="126"/>
    </location>
</feature>
<dbReference type="RefSeq" id="WP_239277234.1">
    <property type="nucleotide sequence ID" value="NZ_JAROCE010000001.1"/>
</dbReference>
<dbReference type="GO" id="GO:0070204">
    <property type="term" value="F:2-succinyl-5-enolpyruvyl-6-hydroxy-3-cyclohexene-1-carboxylic-acid synthase activity"/>
    <property type="evidence" value="ECO:0007669"/>
    <property type="project" value="UniProtKB-EC"/>
</dbReference>
<dbReference type="EMBL" id="JAROCE010000001">
    <property type="protein sequence ID" value="MFM2720055.1"/>
    <property type="molecule type" value="Genomic_DNA"/>
</dbReference>
<keyword evidence="5 6" id="KW-0464">Manganese</keyword>
<evidence type="ECO:0000256" key="1">
    <source>
        <dbReference type="ARBA" id="ARBA00022679"/>
    </source>
</evidence>
<comment type="function">
    <text evidence="6">Catalyzes the thiamine diphosphate-dependent decarboxylation of 2-oxoglutarate and the subsequent addition of the resulting succinic semialdehyde-thiamine pyrophosphate anion to isochorismate to yield 2-succinyl-5-enolpyruvyl-6-hydroxy-3-cyclohexene-1-carboxylate (SEPHCHC).</text>
</comment>
<evidence type="ECO:0000256" key="7">
    <source>
        <dbReference type="SAM" id="MobiDB-lite"/>
    </source>
</evidence>
<keyword evidence="10" id="KW-1185">Reference proteome</keyword>
<evidence type="ECO:0000256" key="3">
    <source>
        <dbReference type="ARBA" id="ARBA00022842"/>
    </source>
</evidence>
<dbReference type="InterPro" id="IPR012001">
    <property type="entry name" value="Thiamin_PyroP_enz_TPP-bd_dom"/>
</dbReference>
<dbReference type="CDD" id="cd02009">
    <property type="entry name" value="TPP_SHCHC_synthase"/>
    <property type="match status" value="1"/>
</dbReference>
<comment type="caution">
    <text evidence="9">The sequence shown here is derived from an EMBL/GenBank/DDBJ whole genome shotgun (WGS) entry which is preliminary data.</text>
</comment>
<evidence type="ECO:0000256" key="4">
    <source>
        <dbReference type="ARBA" id="ARBA00023052"/>
    </source>
</evidence>
<dbReference type="HAMAP" id="MF_01659">
    <property type="entry name" value="MenD"/>
    <property type="match status" value="1"/>
</dbReference>
<dbReference type="InterPro" id="IPR029061">
    <property type="entry name" value="THDP-binding"/>
</dbReference>
<dbReference type="Gene3D" id="3.40.50.970">
    <property type="match status" value="2"/>
</dbReference>
<dbReference type="PANTHER" id="PTHR42916:SF1">
    <property type="entry name" value="PROTEIN PHYLLO, CHLOROPLASTIC"/>
    <property type="match status" value="1"/>
</dbReference>
<evidence type="ECO:0000256" key="2">
    <source>
        <dbReference type="ARBA" id="ARBA00022723"/>
    </source>
</evidence>
<evidence type="ECO:0000259" key="8">
    <source>
        <dbReference type="Pfam" id="PF02776"/>
    </source>
</evidence>
<keyword evidence="6" id="KW-0474">Menaquinone biosynthesis</keyword>
<dbReference type="CDD" id="cd07037">
    <property type="entry name" value="TPP_PYR_MenD"/>
    <property type="match status" value="1"/>
</dbReference>
<dbReference type="Gene3D" id="3.40.50.1220">
    <property type="entry name" value="TPP-binding domain"/>
    <property type="match status" value="1"/>
</dbReference>
<dbReference type="InterPro" id="IPR004433">
    <property type="entry name" value="MenaQ_synth_MenD"/>
</dbReference>
<accession>A0ABW9GGT2</accession>
<dbReference type="PANTHER" id="PTHR42916">
    <property type="entry name" value="2-SUCCINYL-5-ENOLPYRUVYL-6-HYDROXY-3-CYCLOHEXENE-1-CARBOXYLATE SYNTHASE"/>
    <property type="match status" value="1"/>
</dbReference>
<comment type="pathway">
    <text evidence="6">Quinol/quinone metabolism; menaquinone biosynthesis.</text>
</comment>
<dbReference type="EC" id="2.2.1.9" evidence="6"/>
<reference evidence="9 10" key="1">
    <citation type="submission" date="2023-03" db="EMBL/GenBank/DDBJ databases">
        <title>MT1 and MT2 Draft Genomes of Novel Species.</title>
        <authorList>
            <person name="Venkateswaran K."/>
        </authorList>
    </citation>
    <scope>NUCLEOTIDE SEQUENCE [LARGE SCALE GENOMIC DNA]</scope>
    <source>
        <strain evidence="9 10">IF8SW-P5</strain>
    </source>
</reference>
<evidence type="ECO:0000256" key="5">
    <source>
        <dbReference type="ARBA" id="ARBA00023211"/>
    </source>
</evidence>
<dbReference type="Pfam" id="PF02776">
    <property type="entry name" value="TPP_enzyme_N"/>
    <property type="match status" value="1"/>
</dbReference>
<keyword evidence="3 6" id="KW-0460">Magnesium</keyword>
<comment type="subunit">
    <text evidence="6">Homodimer.</text>
</comment>
<keyword evidence="1 6" id="KW-0808">Transferase</keyword>
<dbReference type="PIRSF" id="PIRSF004983">
    <property type="entry name" value="MenD"/>
    <property type="match status" value="1"/>
</dbReference>
<gene>
    <name evidence="6 9" type="primary">menD</name>
    <name evidence="9" type="ORF">P5G46_06035</name>
</gene>
<comment type="cofactor">
    <cofactor evidence="6">
        <name>Mg(2+)</name>
        <dbReference type="ChEBI" id="CHEBI:18420"/>
    </cofactor>
    <cofactor evidence="6">
        <name>Mn(2+)</name>
        <dbReference type="ChEBI" id="CHEBI:29035"/>
    </cofactor>
</comment>
<evidence type="ECO:0000313" key="9">
    <source>
        <dbReference type="EMBL" id="MFM2720055.1"/>
    </source>
</evidence>
<comment type="cofactor">
    <cofactor evidence="6">
        <name>thiamine diphosphate</name>
        <dbReference type="ChEBI" id="CHEBI:58937"/>
    </cofactor>
    <text evidence="6">Binds 1 thiamine pyrophosphate per subunit.</text>
</comment>
<sequence length="593" mass="61484">MAREERGSAAPATDAAAALLAGLVSRGVRHLVVSPGSRSQALALVAADLERAGIVRLHVRIDERVAGFTALGIGRETGVPAAVICTSGTAVANLLPAVLEAHHAGVPLILLTADRPPELRGVGANQTTRQPGLFRSAARYEADLPVPEDVDPDAGGSQTAVFDEAAATALAAALGEGARPAGPVHLNVPLREPLAGAAPRWLVDRATRAAASEDAAADEGDASGAHYQGGGGIGIADLPPEPEAPYVLESGPRTIVVAGADAGPAAEELAHRGGFPLVAEIVSGARFGRSVVHAYRALLREPELGGRVERAVVFGHPTLSREVVRLLSREDVEVIAVRGPGEPVNLNGATHAVDAVRAAGAEDRAWLGEWMRASRAAAVDLSPPAPDADGLSSAVPHERLGAINAEVEVMRAPIDRATLVDALWRATWPHDRLVFGSSRLVRVADDLLGGKKVAVHANRGLAGIDGTIATATGVAVASQDGERPGVTRVLLGDLAFLHDAGAMLLPPGEDEPRLQVIVGNDGGGTIFDGLEVASVAGEDAMERVQYTPQNVRLEHLALAYGWEYRRITTRVALDQALTAPVGGRQLIEVPLDR</sequence>
<dbReference type="SUPFAM" id="SSF52518">
    <property type="entry name" value="Thiamin diphosphate-binding fold (THDP-binding)"/>
    <property type="match status" value="2"/>
</dbReference>
<dbReference type="Proteomes" id="UP001630303">
    <property type="component" value="Unassembled WGS sequence"/>
</dbReference>
<comment type="catalytic activity">
    <reaction evidence="6">
        <text>isochorismate + 2-oxoglutarate + H(+) = 5-enolpyruvoyl-6-hydroxy-2-succinyl-cyclohex-3-ene-1-carboxylate + CO2</text>
        <dbReference type="Rhea" id="RHEA:25593"/>
        <dbReference type="ChEBI" id="CHEBI:15378"/>
        <dbReference type="ChEBI" id="CHEBI:16526"/>
        <dbReference type="ChEBI" id="CHEBI:16810"/>
        <dbReference type="ChEBI" id="CHEBI:29780"/>
        <dbReference type="ChEBI" id="CHEBI:58818"/>
        <dbReference type="EC" id="2.2.1.9"/>
    </reaction>
</comment>
<organism evidence="9 10">
    <name type="scientific">Microbacterium mcarthurae</name>
    <dbReference type="NCBI Taxonomy" id="3035918"/>
    <lineage>
        <taxon>Bacteria</taxon>
        <taxon>Bacillati</taxon>
        <taxon>Actinomycetota</taxon>
        <taxon>Actinomycetes</taxon>
        <taxon>Micrococcales</taxon>
        <taxon>Microbacteriaceae</taxon>
        <taxon>Microbacterium</taxon>
    </lineage>
</organism>
<keyword evidence="2 6" id="KW-0479">Metal-binding</keyword>
<evidence type="ECO:0000256" key="6">
    <source>
        <dbReference type="HAMAP-Rule" id="MF_01659"/>
    </source>
</evidence>
<evidence type="ECO:0000313" key="10">
    <source>
        <dbReference type="Proteomes" id="UP001630303"/>
    </source>
</evidence>
<keyword evidence="4 6" id="KW-0786">Thiamine pyrophosphate</keyword>
<dbReference type="NCBIfam" id="TIGR00173">
    <property type="entry name" value="menD"/>
    <property type="match status" value="1"/>
</dbReference>
<proteinExistence type="inferred from homology"/>
<feature type="region of interest" description="Disordered" evidence="7">
    <location>
        <begin position="212"/>
        <end position="243"/>
    </location>
</feature>
<comment type="similarity">
    <text evidence="6">Belongs to the TPP enzyme family. MenD subfamily.</text>
</comment>
<comment type="pathway">
    <text evidence="6">Quinol/quinone metabolism; 1,4-dihydroxy-2-naphthoate biosynthesis; 1,4-dihydroxy-2-naphthoate from chorismate: step 2/7.</text>
</comment>
<name>A0ABW9GGT2_9MICO</name>
<protein>
    <recommendedName>
        <fullName evidence="6">2-succinyl-5-enolpyruvyl-6-hydroxy-3-cyclohexene-1-carboxylate synthase</fullName>
        <shortName evidence="6">SEPHCHC synthase</shortName>
        <ecNumber evidence="6">2.2.1.9</ecNumber>
    </recommendedName>
    <alternativeName>
        <fullName evidence="6">Menaquinone biosynthesis protein MenD</fullName>
    </alternativeName>
</protein>